<dbReference type="SUPFAM" id="SSF88946">
    <property type="entry name" value="Sigma2 domain of RNA polymerase sigma factors"/>
    <property type="match status" value="1"/>
</dbReference>
<dbReference type="EMBL" id="CAJRAF010000002">
    <property type="protein sequence ID" value="CAG5008446.1"/>
    <property type="molecule type" value="Genomic_DNA"/>
</dbReference>
<dbReference type="AlphaFoldDB" id="A0A916JE42"/>
<keyword evidence="7" id="KW-1185">Reference proteome</keyword>
<protein>
    <submittedName>
        <fullName evidence="6">ECF RNA polymerase sigma factor SigW</fullName>
    </submittedName>
</protein>
<organism evidence="6 7">
    <name type="scientific">Dyadobacter helix</name>
    <dbReference type="NCBI Taxonomy" id="2822344"/>
    <lineage>
        <taxon>Bacteria</taxon>
        <taxon>Pseudomonadati</taxon>
        <taxon>Bacteroidota</taxon>
        <taxon>Cytophagia</taxon>
        <taxon>Cytophagales</taxon>
        <taxon>Spirosomataceae</taxon>
        <taxon>Dyadobacter</taxon>
    </lineage>
</organism>
<keyword evidence="3" id="KW-0731">Sigma factor</keyword>
<dbReference type="GO" id="GO:0006352">
    <property type="term" value="P:DNA-templated transcription initiation"/>
    <property type="evidence" value="ECO:0007669"/>
    <property type="project" value="InterPro"/>
</dbReference>
<evidence type="ECO:0000256" key="1">
    <source>
        <dbReference type="ARBA" id="ARBA00010641"/>
    </source>
</evidence>
<sequence>MVNPPISHSQDEELLSRLREGNREAFEQLYLKYWRRLFDSAYKRLLLREETEEIVQDLFVNIWVKRETLLITTTLEQYLYGSLRYSIYNFIRSSRIRETYLNSLLHTSEIDKSYIEDGIYYEELSKALDKCIESMPEKFKNVYVLSRKQNLTYKEIAQQLNLPLDTVEKHMGRALKILRENLKDFASIVLIWHAGGWH</sequence>
<dbReference type="InterPro" id="IPR039425">
    <property type="entry name" value="RNA_pol_sigma-70-like"/>
</dbReference>
<evidence type="ECO:0000256" key="3">
    <source>
        <dbReference type="ARBA" id="ARBA00023082"/>
    </source>
</evidence>
<dbReference type="CDD" id="cd06171">
    <property type="entry name" value="Sigma70_r4"/>
    <property type="match status" value="1"/>
</dbReference>
<feature type="domain" description="RNA polymerase sigma factor 70 region 4 type 2" evidence="5">
    <location>
        <begin position="126"/>
        <end position="177"/>
    </location>
</feature>
<dbReference type="InterPro" id="IPR036388">
    <property type="entry name" value="WH-like_DNA-bd_sf"/>
</dbReference>
<dbReference type="Gene3D" id="1.10.1740.10">
    <property type="match status" value="1"/>
</dbReference>
<proteinExistence type="inferred from homology"/>
<dbReference type="InterPro" id="IPR014284">
    <property type="entry name" value="RNA_pol_sigma-70_dom"/>
</dbReference>
<dbReference type="Proteomes" id="UP000680038">
    <property type="component" value="Unassembled WGS sequence"/>
</dbReference>
<evidence type="ECO:0000256" key="2">
    <source>
        <dbReference type="ARBA" id="ARBA00023015"/>
    </source>
</evidence>
<accession>A0A916JE42</accession>
<dbReference type="InterPro" id="IPR014327">
    <property type="entry name" value="RNA_pol_sigma70_bacteroid"/>
</dbReference>
<dbReference type="NCBIfam" id="TIGR02937">
    <property type="entry name" value="sigma70-ECF"/>
    <property type="match status" value="1"/>
</dbReference>
<dbReference type="InterPro" id="IPR013325">
    <property type="entry name" value="RNA_pol_sigma_r2"/>
</dbReference>
<dbReference type="Gene3D" id="1.10.10.10">
    <property type="entry name" value="Winged helix-like DNA-binding domain superfamily/Winged helix DNA-binding domain"/>
    <property type="match status" value="1"/>
</dbReference>
<dbReference type="NCBIfam" id="TIGR02985">
    <property type="entry name" value="Sig70_bacteroi1"/>
    <property type="match status" value="1"/>
</dbReference>
<keyword evidence="2" id="KW-0805">Transcription regulation</keyword>
<dbReference type="InterPro" id="IPR013324">
    <property type="entry name" value="RNA_pol_sigma_r3/r4-like"/>
</dbReference>
<evidence type="ECO:0000256" key="4">
    <source>
        <dbReference type="ARBA" id="ARBA00023163"/>
    </source>
</evidence>
<gene>
    <name evidence="6" type="primary">sigW_4</name>
    <name evidence="6" type="ORF">DYBT9275_04270</name>
</gene>
<dbReference type="InterPro" id="IPR013249">
    <property type="entry name" value="RNA_pol_sigma70_r4_t2"/>
</dbReference>
<dbReference type="SUPFAM" id="SSF88659">
    <property type="entry name" value="Sigma3 and sigma4 domains of RNA polymerase sigma factors"/>
    <property type="match status" value="1"/>
</dbReference>
<name>A0A916JE42_9BACT</name>
<keyword evidence="4" id="KW-0804">Transcription</keyword>
<evidence type="ECO:0000259" key="5">
    <source>
        <dbReference type="Pfam" id="PF08281"/>
    </source>
</evidence>
<evidence type="ECO:0000313" key="7">
    <source>
        <dbReference type="Proteomes" id="UP000680038"/>
    </source>
</evidence>
<dbReference type="RefSeq" id="WP_215240662.1">
    <property type="nucleotide sequence ID" value="NZ_CAJRAF010000002.1"/>
</dbReference>
<dbReference type="GO" id="GO:0016987">
    <property type="term" value="F:sigma factor activity"/>
    <property type="evidence" value="ECO:0007669"/>
    <property type="project" value="UniProtKB-KW"/>
</dbReference>
<dbReference type="PANTHER" id="PTHR43133:SF46">
    <property type="entry name" value="RNA POLYMERASE SIGMA-70 FACTOR ECF SUBFAMILY"/>
    <property type="match status" value="1"/>
</dbReference>
<comment type="similarity">
    <text evidence="1">Belongs to the sigma-70 factor family. ECF subfamily.</text>
</comment>
<dbReference type="Pfam" id="PF08281">
    <property type="entry name" value="Sigma70_r4_2"/>
    <property type="match status" value="1"/>
</dbReference>
<dbReference type="GO" id="GO:0003677">
    <property type="term" value="F:DNA binding"/>
    <property type="evidence" value="ECO:0007669"/>
    <property type="project" value="InterPro"/>
</dbReference>
<reference evidence="6" key="1">
    <citation type="submission" date="2021-04" db="EMBL/GenBank/DDBJ databases">
        <authorList>
            <person name="Rodrigo-Torres L."/>
            <person name="Arahal R. D."/>
            <person name="Lucena T."/>
        </authorList>
    </citation>
    <scope>NUCLEOTIDE SEQUENCE</scope>
    <source>
        <strain evidence="6">CECT 9275</strain>
    </source>
</reference>
<dbReference type="PANTHER" id="PTHR43133">
    <property type="entry name" value="RNA POLYMERASE ECF-TYPE SIGMA FACTO"/>
    <property type="match status" value="1"/>
</dbReference>
<comment type="caution">
    <text evidence="6">The sequence shown here is derived from an EMBL/GenBank/DDBJ whole genome shotgun (WGS) entry which is preliminary data.</text>
</comment>
<evidence type="ECO:0000313" key="6">
    <source>
        <dbReference type="EMBL" id="CAG5008446.1"/>
    </source>
</evidence>